<name>A0A820LY06_9BILA</name>
<sequence length="46" mass="5254">VRHTNTHSPQQPKIISAPPIYDPSQVECPHCGTFIKLAQKTRYTYT</sequence>
<reference evidence="1" key="1">
    <citation type="submission" date="2021-02" db="EMBL/GenBank/DDBJ databases">
        <authorList>
            <person name="Nowell W R."/>
        </authorList>
    </citation>
    <scope>NUCLEOTIDE SEQUENCE</scope>
</reference>
<accession>A0A820LY06</accession>
<evidence type="ECO:0000313" key="2">
    <source>
        <dbReference type="Proteomes" id="UP000663881"/>
    </source>
</evidence>
<dbReference type="AlphaFoldDB" id="A0A820LY06"/>
<dbReference type="EMBL" id="CAJOAY010023320">
    <property type="protein sequence ID" value="CAF4365116.1"/>
    <property type="molecule type" value="Genomic_DNA"/>
</dbReference>
<gene>
    <name evidence="1" type="ORF">OKA104_LOCUS49538</name>
</gene>
<organism evidence="1 2">
    <name type="scientific">Adineta steineri</name>
    <dbReference type="NCBI Taxonomy" id="433720"/>
    <lineage>
        <taxon>Eukaryota</taxon>
        <taxon>Metazoa</taxon>
        <taxon>Spiralia</taxon>
        <taxon>Gnathifera</taxon>
        <taxon>Rotifera</taxon>
        <taxon>Eurotatoria</taxon>
        <taxon>Bdelloidea</taxon>
        <taxon>Adinetida</taxon>
        <taxon>Adinetidae</taxon>
        <taxon>Adineta</taxon>
    </lineage>
</organism>
<feature type="non-terminal residue" evidence="1">
    <location>
        <position position="1"/>
    </location>
</feature>
<proteinExistence type="predicted"/>
<evidence type="ECO:0000313" key="1">
    <source>
        <dbReference type="EMBL" id="CAF4365116.1"/>
    </source>
</evidence>
<protein>
    <submittedName>
        <fullName evidence="1">Uncharacterized protein</fullName>
    </submittedName>
</protein>
<comment type="caution">
    <text evidence="1">The sequence shown here is derived from an EMBL/GenBank/DDBJ whole genome shotgun (WGS) entry which is preliminary data.</text>
</comment>
<dbReference type="Proteomes" id="UP000663881">
    <property type="component" value="Unassembled WGS sequence"/>
</dbReference>